<proteinExistence type="predicted"/>
<comment type="caution">
    <text evidence="1">The sequence shown here is derived from an EMBL/GenBank/DDBJ whole genome shotgun (WGS) entry which is preliminary data.</text>
</comment>
<organism evidence="1 2">
    <name type="scientific">Okeania hirsuta</name>
    <dbReference type="NCBI Taxonomy" id="1458930"/>
    <lineage>
        <taxon>Bacteria</taxon>
        <taxon>Bacillati</taxon>
        <taxon>Cyanobacteriota</taxon>
        <taxon>Cyanophyceae</taxon>
        <taxon>Oscillatoriophycideae</taxon>
        <taxon>Oscillatoriales</taxon>
        <taxon>Microcoleaceae</taxon>
        <taxon>Okeania</taxon>
    </lineage>
</organism>
<protein>
    <submittedName>
        <fullName evidence="1">Uncharacterized protein</fullName>
    </submittedName>
</protein>
<dbReference type="RefSeq" id="WP_124144115.1">
    <property type="nucleotide sequence ID" value="NZ_CAWOKI010000386.1"/>
</dbReference>
<name>A0A3N6P8B6_9CYAN</name>
<dbReference type="Proteomes" id="UP000269154">
    <property type="component" value="Unassembled WGS sequence"/>
</dbReference>
<sequence length="66" mass="7465">MYNKNDLILSILTLIVVVTMGLPTIEINNNLVERYSDELGEEIFHHFVSSSDEDPPVPYKEGTTRG</sequence>
<dbReference type="AlphaFoldDB" id="A0A3N6P8B6"/>
<evidence type="ECO:0000313" key="1">
    <source>
        <dbReference type="EMBL" id="RQH33495.1"/>
    </source>
</evidence>
<keyword evidence="2" id="KW-1185">Reference proteome</keyword>
<reference evidence="1 2" key="1">
    <citation type="journal article" date="2018" name="ACS Chem. Biol.">
        <title>Ketoreductase domain dysfunction expands chemodiversity: malyngamide biosynthesis in the cyanobacterium Okeania hirsuta.</title>
        <authorList>
            <person name="Moss N.A."/>
            <person name="Leao T."/>
            <person name="Rankin M."/>
            <person name="McCullough T.M."/>
            <person name="Qu P."/>
            <person name="Korobeynikov A."/>
            <person name="Smith J.L."/>
            <person name="Gerwick L."/>
            <person name="Gerwick W.H."/>
        </authorList>
    </citation>
    <scope>NUCLEOTIDE SEQUENCE [LARGE SCALE GENOMIC DNA]</scope>
    <source>
        <strain evidence="1 2">PAB10Feb10-1</strain>
    </source>
</reference>
<evidence type="ECO:0000313" key="2">
    <source>
        <dbReference type="Proteomes" id="UP000269154"/>
    </source>
</evidence>
<accession>A0A3N6P8B6</accession>
<gene>
    <name evidence="1" type="ORF">D5R40_21345</name>
</gene>
<dbReference type="EMBL" id="RCBY01000142">
    <property type="protein sequence ID" value="RQH33495.1"/>
    <property type="molecule type" value="Genomic_DNA"/>
</dbReference>